<dbReference type="PANTHER" id="PTHR43394:SF1">
    <property type="entry name" value="ATP-BINDING CASSETTE SUB-FAMILY B MEMBER 10, MITOCHONDRIAL"/>
    <property type="match status" value="1"/>
</dbReference>
<dbReference type="PROSITE" id="PS00211">
    <property type="entry name" value="ABC_TRANSPORTER_1"/>
    <property type="match status" value="1"/>
</dbReference>
<dbReference type="Gene3D" id="1.20.1560.10">
    <property type="entry name" value="ABC transporter type 1, transmembrane domain"/>
    <property type="match status" value="1"/>
</dbReference>
<dbReference type="SUPFAM" id="SSF90123">
    <property type="entry name" value="ABC transporter transmembrane region"/>
    <property type="match status" value="1"/>
</dbReference>
<feature type="transmembrane region" description="Helical" evidence="6">
    <location>
        <begin position="99"/>
        <end position="117"/>
    </location>
</feature>
<keyword evidence="2 6" id="KW-0812">Transmembrane</keyword>
<dbReference type="Proteomes" id="UP000019226">
    <property type="component" value="Chromosome"/>
</dbReference>
<dbReference type="InterPro" id="IPR017871">
    <property type="entry name" value="ABC_transporter-like_CS"/>
</dbReference>
<feature type="region of interest" description="Disordered" evidence="5">
    <location>
        <begin position="1"/>
        <end position="29"/>
    </location>
</feature>
<evidence type="ECO:0000256" key="6">
    <source>
        <dbReference type="SAM" id="Phobius"/>
    </source>
</evidence>
<dbReference type="InterPro" id="IPR036640">
    <property type="entry name" value="ABC1_TM_sf"/>
</dbReference>
<sequence length="582" mass="61965">MTVVNPADSAEDPVHDWGQGQAPDNPTPPRILFDPNWTPRQLSFALIRANAKRLSAASLLLMTFGICNMLMPTVVGRVVDDVATPAFGGVRFADFSYDLYLWFGALAGLYVVMHFGFQIGSRTGWLAVQRSQYELSQAVIERVLSPRGFAGAQRAPGQLLSIATGDTQRASQVFYIIVYPPSQVAALLVAVITLFIINPWLGLGIVIGLPILLALMHLAATPLRARSLKEQYTLADAAGAAADLVSGFRVISGLHAQKTAAANYRTFSQEALRTTISARNARAAFEGVTTTGSQLVAVLVALAAIVMALNGMISAGELITATGVAVIMISPIQELVGTLGSMWAISQASSQRVLDLLNAGSHPATAGTVELEDDENFIAFEELDLAGNKVDGRIEPDEFVVLNLPQESATQLTEILTLKRMAKEGTFVIGGFDITAITPKSLHSQLLVLPHHPGLFAGTVLENVQFNGGREVDAHDAREALEVAALGDHELPDGLAARLGDGALELSGGQRQRIALARAVAANPRILVLVEPTTSVDAVTEEIIAKRLRARREGLLTVVISSSRAFNAIADRVIAPVKVSVT</sequence>
<evidence type="ECO:0000259" key="8">
    <source>
        <dbReference type="PROSITE" id="PS50929"/>
    </source>
</evidence>
<evidence type="ECO:0000256" key="3">
    <source>
        <dbReference type="ARBA" id="ARBA00022989"/>
    </source>
</evidence>
<dbReference type="SUPFAM" id="SSF52540">
    <property type="entry name" value="P-loop containing nucleoside triphosphate hydrolases"/>
    <property type="match status" value="1"/>
</dbReference>
<feature type="transmembrane region" description="Helical" evidence="6">
    <location>
        <begin position="203"/>
        <end position="220"/>
    </location>
</feature>
<dbReference type="CDD" id="cd07346">
    <property type="entry name" value="ABC_6TM_exporters"/>
    <property type="match status" value="1"/>
</dbReference>
<gene>
    <name evidence="9" type="ORF">CCASEI_10520</name>
</gene>
<evidence type="ECO:0000313" key="9">
    <source>
        <dbReference type="EMBL" id="AHI20659.1"/>
    </source>
</evidence>
<feature type="transmembrane region" description="Helical" evidence="6">
    <location>
        <begin position="173"/>
        <end position="197"/>
    </location>
</feature>
<reference evidence="10" key="1">
    <citation type="submission" date="2013-02" db="EMBL/GenBank/DDBJ databases">
        <title>The complete genome sequence of Corynebacterium casei LMG S-19264 (=DSM 44701).</title>
        <authorList>
            <person name="Ruckert C."/>
            <person name="Albersmeier A."/>
            <person name="Kalinowski J."/>
        </authorList>
    </citation>
    <scope>NUCLEOTIDE SEQUENCE [LARGE SCALE GENOMIC DNA]</scope>
    <source>
        <strain evidence="10">LMG S-19264</strain>
    </source>
</reference>
<dbReference type="RefSeq" id="WP_006821865.1">
    <property type="nucleotide sequence ID" value="NZ_CP004350.1"/>
</dbReference>
<feature type="domain" description="ABC transmembrane type-1" evidence="8">
    <location>
        <begin position="56"/>
        <end position="342"/>
    </location>
</feature>
<protein>
    <submittedName>
        <fullName evidence="9">ABC transporter-like protein</fullName>
    </submittedName>
</protein>
<comment type="subcellular location">
    <subcellularLocation>
        <location evidence="1">Cell membrane</location>
        <topology evidence="1">Multi-pass membrane protein</topology>
    </subcellularLocation>
</comment>
<dbReference type="PROSITE" id="PS50893">
    <property type="entry name" value="ABC_TRANSPORTER_2"/>
    <property type="match status" value="1"/>
</dbReference>
<proteinExistence type="predicted"/>
<keyword evidence="10" id="KW-1185">Reference proteome</keyword>
<dbReference type="InterPro" id="IPR027417">
    <property type="entry name" value="P-loop_NTPase"/>
</dbReference>
<dbReference type="Gene3D" id="3.40.50.300">
    <property type="entry name" value="P-loop containing nucleotide triphosphate hydrolases"/>
    <property type="match status" value="1"/>
</dbReference>
<feature type="transmembrane region" description="Helical" evidence="6">
    <location>
        <begin position="56"/>
        <end position="79"/>
    </location>
</feature>
<dbReference type="Pfam" id="PF00005">
    <property type="entry name" value="ABC_tran"/>
    <property type="match status" value="1"/>
</dbReference>
<dbReference type="PROSITE" id="PS50929">
    <property type="entry name" value="ABC_TM1F"/>
    <property type="match status" value="1"/>
</dbReference>
<dbReference type="PANTHER" id="PTHR43394">
    <property type="entry name" value="ATP-DEPENDENT PERMEASE MDL1, MITOCHONDRIAL"/>
    <property type="match status" value="1"/>
</dbReference>
<keyword evidence="4 6" id="KW-0472">Membrane</keyword>
<dbReference type="InterPro" id="IPR003439">
    <property type="entry name" value="ABC_transporter-like_ATP-bd"/>
</dbReference>
<evidence type="ECO:0000313" key="10">
    <source>
        <dbReference type="Proteomes" id="UP000019226"/>
    </source>
</evidence>
<evidence type="ECO:0000256" key="2">
    <source>
        <dbReference type="ARBA" id="ARBA00022692"/>
    </source>
</evidence>
<evidence type="ECO:0000256" key="4">
    <source>
        <dbReference type="ARBA" id="ARBA00023136"/>
    </source>
</evidence>
<name>A0ABM5PRV9_9CORY</name>
<feature type="domain" description="ABC transporter" evidence="7">
    <location>
        <begin position="369"/>
        <end position="582"/>
    </location>
</feature>
<organism evidence="9 10">
    <name type="scientific">Corynebacterium casei LMG S-19264</name>
    <dbReference type="NCBI Taxonomy" id="1285583"/>
    <lineage>
        <taxon>Bacteria</taxon>
        <taxon>Bacillati</taxon>
        <taxon>Actinomycetota</taxon>
        <taxon>Actinomycetes</taxon>
        <taxon>Mycobacteriales</taxon>
        <taxon>Corynebacteriaceae</taxon>
        <taxon>Corynebacterium</taxon>
    </lineage>
</organism>
<evidence type="ECO:0000256" key="5">
    <source>
        <dbReference type="SAM" id="MobiDB-lite"/>
    </source>
</evidence>
<dbReference type="GeneID" id="82878214"/>
<keyword evidence="3 6" id="KW-1133">Transmembrane helix</keyword>
<dbReference type="EMBL" id="CP004350">
    <property type="protein sequence ID" value="AHI20659.1"/>
    <property type="molecule type" value="Genomic_DNA"/>
</dbReference>
<dbReference type="InterPro" id="IPR039421">
    <property type="entry name" value="Type_1_exporter"/>
</dbReference>
<dbReference type="Pfam" id="PF00664">
    <property type="entry name" value="ABC_membrane"/>
    <property type="match status" value="1"/>
</dbReference>
<evidence type="ECO:0000259" key="7">
    <source>
        <dbReference type="PROSITE" id="PS50893"/>
    </source>
</evidence>
<accession>A0ABM5PRV9</accession>
<evidence type="ECO:0000256" key="1">
    <source>
        <dbReference type="ARBA" id="ARBA00004651"/>
    </source>
</evidence>
<dbReference type="InterPro" id="IPR011527">
    <property type="entry name" value="ABC1_TM_dom"/>
</dbReference>